<dbReference type="SMART" id="SM00387">
    <property type="entry name" value="HATPase_c"/>
    <property type="match status" value="1"/>
</dbReference>
<proteinExistence type="predicted"/>
<dbReference type="Gene3D" id="3.30.450.20">
    <property type="entry name" value="PAS domain"/>
    <property type="match status" value="2"/>
</dbReference>
<evidence type="ECO:0000256" key="5">
    <source>
        <dbReference type="ARBA" id="ARBA00022741"/>
    </source>
</evidence>
<dbReference type="PRINTS" id="PR00344">
    <property type="entry name" value="BCTRLSENSOR"/>
</dbReference>
<evidence type="ECO:0000256" key="2">
    <source>
        <dbReference type="ARBA" id="ARBA00012438"/>
    </source>
</evidence>
<dbReference type="PROSITE" id="PS50109">
    <property type="entry name" value="HIS_KIN"/>
    <property type="match status" value="1"/>
</dbReference>
<dbReference type="CDD" id="cd00130">
    <property type="entry name" value="PAS"/>
    <property type="match status" value="2"/>
</dbReference>
<dbReference type="InterPro" id="IPR000014">
    <property type="entry name" value="PAS"/>
</dbReference>
<dbReference type="InterPro" id="IPR036890">
    <property type="entry name" value="HATPase_C_sf"/>
</dbReference>
<keyword evidence="7" id="KW-0067">ATP-binding</keyword>
<dbReference type="SMART" id="SM00388">
    <property type="entry name" value="HisKA"/>
    <property type="match status" value="1"/>
</dbReference>
<dbReference type="Pfam" id="PF08448">
    <property type="entry name" value="PAS_4"/>
    <property type="match status" value="1"/>
</dbReference>
<sequence>MLYGVTDEQVSSLLQNWKVGVVGLRPDFTLEFVNAEAERIDGRVAEELIGRSVWEVLPNVVGTEVEELIRLAMETRKGGTAPLYRTSRPGRTIFLEIRVQPWGKGVALFILDVTNWVQLESEKERLEEKYMLASRASPDIQYEWNIKDNIWDSQGGHESLYPGIVTPTEIGEFTARIHPDDRERMNTLFRQTLLSGKAHWAFEYRVNRNGVWANVEDRAFIVYDEEGMPVRAVGVMKDVSETAARQMEITRLQSELIHVSRVSAMGTMASVLAHELNQPLAAIGSYLAGAERLLEEADEIDRELLLQAVREAHAGSSRAGKIIQRLRSMTMKAEHKRDWTNISKAVDNAVSLALIGRTELRDTLSIDISPKLQVQADEIQIEQVLLNLIRNALEANEEAGRSGVKISARELSVDMIGISIADVGNGIPADLQPKLFDFFVSTKDDGMGIGLPISRTIVEAHGGKISIEDREPYGAVFRLMLPINGH</sequence>
<evidence type="ECO:0000256" key="7">
    <source>
        <dbReference type="ARBA" id="ARBA00022840"/>
    </source>
</evidence>
<geneLocation type="plasmid" evidence="11 12">
    <name>unnamed</name>
</geneLocation>
<evidence type="ECO:0000256" key="1">
    <source>
        <dbReference type="ARBA" id="ARBA00000085"/>
    </source>
</evidence>
<dbReference type="GO" id="GO:0000155">
    <property type="term" value="F:phosphorelay sensor kinase activity"/>
    <property type="evidence" value="ECO:0007669"/>
    <property type="project" value="InterPro"/>
</dbReference>
<dbReference type="EC" id="2.7.13.3" evidence="2"/>
<keyword evidence="3" id="KW-0597">Phosphoprotein</keyword>
<dbReference type="CDD" id="cd00082">
    <property type="entry name" value="HisKA"/>
    <property type="match status" value="1"/>
</dbReference>
<dbReference type="PANTHER" id="PTHR43065:SF10">
    <property type="entry name" value="PEROXIDE STRESS-ACTIVATED HISTIDINE KINASE MAK3"/>
    <property type="match status" value="1"/>
</dbReference>
<evidence type="ECO:0000259" key="10">
    <source>
        <dbReference type="PROSITE" id="PS50112"/>
    </source>
</evidence>
<evidence type="ECO:0000256" key="3">
    <source>
        <dbReference type="ARBA" id="ARBA00022553"/>
    </source>
</evidence>
<evidence type="ECO:0000256" key="6">
    <source>
        <dbReference type="ARBA" id="ARBA00022777"/>
    </source>
</evidence>
<dbReference type="InterPro" id="IPR003594">
    <property type="entry name" value="HATPase_dom"/>
</dbReference>
<feature type="domain" description="Histidine kinase" evidence="9">
    <location>
        <begin position="271"/>
        <end position="485"/>
    </location>
</feature>
<evidence type="ECO:0000256" key="4">
    <source>
        <dbReference type="ARBA" id="ARBA00022679"/>
    </source>
</evidence>
<dbReference type="PANTHER" id="PTHR43065">
    <property type="entry name" value="SENSOR HISTIDINE KINASE"/>
    <property type="match status" value="1"/>
</dbReference>
<keyword evidence="4" id="KW-0808">Transferase</keyword>
<dbReference type="InterPro" id="IPR035965">
    <property type="entry name" value="PAS-like_dom_sf"/>
</dbReference>
<dbReference type="InterPro" id="IPR004358">
    <property type="entry name" value="Sig_transdc_His_kin-like_C"/>
</dbReference>
<dbReference type="InterPro" id="IPR013656">
    <property type="entry name" value="PAS_4"/>
</dbReference>
<dbReference type="Proteomes" id="UP000254508">
    <property type="component" value="Plasmid unnamed"/>
</dbReference>
<dbReference type="Pfam" id="PF02518">
    <property type="entry name" value="HATPase_c"/>
    <property type="match status" value="1"/>
</dbReference>
<reference evidence="11 12" key="1">
    <citation type="submission" date="2018-07" db="EMBL/GenBank/DDBJ databases">
        <title>Genome sequence of Erythrobacter strain YH-07, an antagonistic bacterium isolated from Yellow Sea.</title>
        <authorList>
            <person name="Tang T."/>
            <person name="Liu Q."/>
            <person name="Sun X."/>
        </authorList>
    </citation>
    <scope>NUCLEOTIDE SEQUENCE [LARGE SCALE GENOMIC DNA]</scope>
    <source>
        <strain evidence="11 12">YH-07</strain>
        <plasmid evidence="11 12">unnamed</plasmid>
    </source>
</reference>
<dbReference type="InterPro" id="IPR036097">
    <property type="entry name" value="HisK_dim/P_sf"/>
</dbReference>
<dbReference type="Gene3D" id="3.30.565.10">
    <property type="entry name" value="Histidine kinase-like ATPase, C-terminal domain"/>
    <property type="match status" value="1"/>
</dbReference>
<dbReference type="GO" id="GO:0005524">
    <property type="term" value="F:ATP binding"/>
    <property type="evidence" value="ECO:0007669"/>
    <property type="project" value="UniProtKB-KW"/>
</dbReference>
<comment type="catalytic activity">
    <reaction evidence="1">
        <text>ATP + protein L-histidine = ADP + protein N-phospho-L-histidine.</text>
        <dbReference type="EC" id="2.7.13.3"/>
    </reaction>
</comment>
<dbReference type="Pfam" id="PF08447">
    <property type="entry name" value="PAS_3"/>
    <property type="match status" value="1"/>
</dbReference>
<dbReference type="Gene3D" id="1.10.287.130">
    <property type="match status" value="1"/>
</dbReference>
<dbReference type="InterPro" id="IPR013655">
    <property type="entry name" value="PAS_fold_3"/>
</dbReference>
<dbReference type="SUPFAM" id="SSF55874">
    <property type="entry name" value="ATPase domain of HSP90 chaperone/DNA topoisomerase II/histidine kinase"/>
    <property type="match status" value="1"/>
</dbReference>
<dbReference type="InterPro" id="IPR003661">
    <property type="entry name" value="HisK_dim/P_dom"/>
</dbReference>
<dbReference type="SMART" id="SM00091">
    <property type="entry name" value="PAS"/>
    <property type="match status" value="1"/>
</dbReference>
<dbReference type="InterPro" id="IPR005467">
    <property type="entry name" value="His_kinase_dom"/>
</dbReference>
<dbReference type="Gene3D" id="6.10.250.2580">
    <property type="match status" value="1"/>
</dbReference>
<keyword evidence="6" id="KW-0418">Kinase</keyword>
<evidence type="ECO:0000256" key="8">
    <source>
        <dbReference type="ARBA" id="ARBA00023012"/>
    </source>
</evidence>
<dbReference type="Pfam" id="PF00512">
    <property type="entry name" value="HisKA"/>
    <property type="match status" value="1"/>
</dbReference>
<keyword evidence="12" id="KW-1185">Reference proteome</keyword>
<dbReference type="SUPFAM" id="SSF55785">
    <property type="entry name" value="PYP-like sensor domain (PAS domain)"/>
    <property type="match status" value="2"/>
</dbReference>
<evidence type="ECO:0000313" key="12">
    <source>
        <dbReference type="Proteomes" id="UP000254508"/>
    </source>
</evidence>
<keyword evidence="5" id="KW-0547">Nucleotide-binding</keyword>
<accession>A0A345YJ92</accession>
<dbReference type="NCBIfam" id="TIGR00229">
    <property type="entry name" value="sensory_box"/>
    <property type="match status" value="1"/>
</dbReference>
<dbReference type="KEGG" id="err:DVR09_16195"/>
<dbReference type="RefSeq" id="WP_115418307.1">
    <property type="nucleotide sequence ID" value="NZ_CP031358.1"/>
</dbReference>
<dbReference type="EMBL" id="CP031358">
    <property type="protein sequence ID" value="AXK43994.1"/>
    <property type="molecule type" value="Genomic_DNA"/>
</dbReference>
<dbReference type="AlphaFoldDB" id="A0A345YJ92"/>
<evidence type="ECO:0000259" key="9">
    <source>
        <dbReference type="PROSITE" id="PS50109"/>
    </source>
</evidence>
<feature type="domain" description="PAS" evidence="10">
    <location>
        <begin position="6"/>
        <end position="76"/>
    </location>
</feature>
<protein>
    <recommendedName>
        <fullName evidence="2">histidine kinase</fullName>
        <ecNumber evidence="2">2.7.13.3</ecNumber>
    </recommendedName>
</protein>
<name>A0A345YJ92_9SPHN</name>
<gene>
    <name evidence="11" type="ORF">DVR09_16195</name>
</gene>
<evidence type="ECO:0000313" key="11">
    <source>
        <dbReference type="EMBL" id="AXK43994.1"/>
    </source>
</evidence>
<dbReference type="SUPFAM" id="SSF47384">
    <property type="entry name" value="Homodimeric domain of signal transducing histidine kinase"/>
    <property type="match status" value="1"/>
</dbReference>
<keyword evidence="11" id="KW-0614">Plasmid</keyword>
<dbReference type="PROSITE" id="PS50112">
    <property type="entry name" value="PAS"/>
    <property type="match status" value="1"/>
</dbReference>
<keyword evidence="8" id="KW-0902">Two-component regulatory system</keyword>
<dbReference type="OrthoDB" id="9789238at2"/>
<organism evidence="11 12">
    <name type="scientific">Erythrobacter aureus</name>
    <dbReference type="NCBI Taxonomy" id="2182384"/>
    <lineage>
        <taxon>Bacteria</taxon>
        <taxon>Pseudomonadati</taxon>
        <taxon>Pseudomonadota</taxon>
        <taxon>Alphaproteobacteria</taxon>
        <taxon>Sphingomonadales</taxon>
        <taxon>Erythrobacteraceae</taxon>
        <taxon>Erythrobacter/Porphyrobacter group</taxon>
        <taxon>Erythrobacter</taxon>
    </lineage>
</organism>